<proteinExistence type="predicted"/>
<evidence type="ECO:0000313" key="1">
    <source>
        <dbReference type="EMBL" id="KAH9676927.1"/>
    </source>
</evidence>
<evidence type="ECO:0000313" key="2">
    <source>
        <dbReference type="Proteomes" id="UP000829398"/>
    </source>
</evidence>
<reference evidence="2" key="1">
    <citation type="journal article" date="2023" name="Hortic. Res.">
        <title>A chromosome-level phased genome enabling allele-level studies in sweet orange: a case study on citrus Huanglongbing tolerance.</title>
        <authorList>
            <person name="Wu B."/>
            <person name="Yu Q."/>
            <person name="Deng Z."/>
            <person name="Duan Y."/>
            <person name="Luo F."/>
            <person name="Gmitter F. Jr."/>
        </authorList>
    </citation>
    <scope>NUCLEOTIDE SEQUENCE [LARGE SCALE GENOMIC DNA]</scope>
    <source>
        <strain evidence="2">cv. Valencia</strain>
    </source>
</reference>
<comment type="caution">
    <text evidence="1">The sequence shown here is derived from an EMBL/GenBank/DDBJ whole genome shotgun (WGS) entry which is preliminary data.</text>
</comment>
<name>A0ACB8HRJ4_CITSI</name>
<dbReference type="EMBL" id="CM039178">
    <property type="protein sequence ID" value="KAH9676927.1"/>
    <property type="molecule type" value="Genomic_DNA"/>
</dbReference>
<organism evidence="1 2">
    <name type="scientific">Citrus sinensis</name>
    <name type="common">Sweet orange</name>
    <name type="synonym">Citrus aurantium var. sinensis</name>
    <dbReference type="NCBI Taxonomy" id="2711"/>
    <lineage>
        <taxon>Eukaryota</taxon>
        <taxon>Viridiplantae</taxon>
        <taxon>Streptophyta</taxon>
        <taxon>Embryophyta</taxon>
        <taxon>Tracheophyta</taxon>
        <taxon>Spermatophyta</taxon>
        <taxon>Magnoliopsida</taxon>
        <taxon>eudicotyledons</taxon>
        <taxon>Gunneridae</taxon>
        <taxon>Pentapetalae</taxon>
        <taxon>rosids</taxon>
        <taxon>malvids</taxon>
        <taxon>Sapindales</taxon>
        <taxon>Rutaceae</taxon>
        <taxon>Aurantioideae</taxon>
        <taxon>Citrus</taxon>
    </lineage>
</organism>
<accession>A0ACB8HRJ4</accession>
<dbReference type="Proteomes" id="UP000829398">
    <property type="component" value="Chromosome 9"/>
</dbReference>
<gene>
    <name evidence="1" type="ORF">KPL71_025211</name>
</gene>
<protein>
    <submittedName>
        <fullName evidence="1">Uncharacterized protein</fullName>
    </submittedName>
</protein>
<keyword evidence="2" id="KW-1185">Reference proteome</keyword>
<sequence>MDDPEASLDEYNIRPAVNTANRMAALRDNVLERKQREGVAQLDAILTDPLWAHEALELMSSGENTNVLKEMPMRGCKPDEEPSLTMMLLTFRASNPLELRTRTRIFVQNGRAVIGCLDETGTLE</sequence>